<dbReference type="EMBL" id="CP072793">
    <property type="protein sequence ID" value="QTR52013.1"/>
    <property type="molecule type" value="Genomic_DNA"/>
</dbReference>
<dbReference type="Pfam" id="PF13173">
    <property type="entry name" value="AAA_14"/>
    <property type="match status" value="1"/>
</dbReference>
<protein>
    <submittedName>
        <fullName evidence="3">ATP-binding protein</fullName>
    </submittedName>
</protein>
<reference evidence="3" key="1">
    <citation type="submission" date="2021-04" db="EMBL/GenBank/DDBJ databases">
        <title>Genomics, taxonomy and metabolism of representatives of sulfur bacteria of the genus Thiothrix: Thiothrix fructosivorans QT, Thiothrix unzii A1T and three new species, Thiothrix subterranea sp. nov., Thiothrix litoralis sp. nov. and 'Candidatus Thiothrix anitrata' sp. nov.</title>
        <authorList>
            <person name="Ravin N.V."/>
            <person name="Smolyakov D."/>
            <person name="Rudenko T.S."/>
            <person name="Mardanov A.V."/>
            <person name="Beletsky A.V."/>
            <person name="Markov N.D."/>
            <person name="Fomenkov A.I."/>
            <person name="Roberts R.J."/>
            <person name="Karnachuk O.V."/>
            <person name="Novikov A."/>
            <person name="Grabovich M.Y."/>
        </authorList>
    </citation>
    <scope>NUCLEOTIDE SEQUENCE</scope>
    <source>
        <strain evidence="3">A1</strain>
    </source>
</reference>
<dbReference type="InterPro" id="IPR025420">
    <property type="entry name" value="DUF4143"/>
</dbReference>
<accession>A0A975F6Q3</accession>
<feature type="domain" description="DUF4143" evidence="2">
    <location>
        <begin position="200"/>
        <end position="359"/>
    </location>
</feature>
<keyword evidence="4" id="KW-1185">Reference proteome</keyword>
<evidence type="ECO:0000259" key="2">
    <source>
        <dbReference type="Pfam" id="PF13635"/>
    </source>
</evidence>
<dbReference type="Proteomes" id="UP000672009">
    <property type="component" value="Chromosome"/>
</dbReference>
<sequence>MYTRHITPLLQEALADTPVVLLNGARQTGKSTLIQSLAASEGRRYFTLDDQAVLSAATSDPAGFIAGINGAVALDEVQRAPALFLAIKAAVDRDRQAGRFLLTGSANVMLLPNIADSLAGRMEVLSLWSLSSAEIGGDAATNLADWLFDGKLDAKSIPACERAQLIERLVAGGFPEAVERSSERRRAAWFDNYLQAILYRDVRELARVEQLTEIPNLLKLLASRSANLLNFAELSRTSNLTQTTLKRYFTLLETLFLVYRLPAWEHNLGKRMVKAPKVFLPDAGLLAHLAHWTIDRMGVESGLPGGLVETFVLGELLKHLAFSQQRLTLWHYRTQSNIEVDFILENRAGEITGIEVKASATVDAKDFKGLRHLQETESGLFRRGIVLYSGRELVPFGEKLFAVPLSMWWA</sequence>
<keyword evidence="3" id="KW-0067">ATP-binding</keyword>
<dbReference type="InterPro" id="IPR041682">
    <property type="entry name" value="AAA_14"/>
</dbReference>
<feature type="domain" description="AAA" evidence="1">
    <location>
        <begin position="17"/>
        <end position="135"/>
    </location>
</feature>
<dbReference type="KEGG" id="tun:J9260_09620"/>
<dbReference type="PANTHER" id="PTHR43566:SF2">
    <property type="entry name" value="DUF4143 DOMAIN-CONTAINING PROTEIN"/>
    <property type="match status" value="1"/>
</dbReference>
<organism evidence="3 4">
    <name type="scientific">Thiothrix unzii</name>
    <dbReference type="NCBI Taxonomy" id="111769"/>
    <lineage>
        <taxon>Bacteria</taxon>
        <taxon>Pseudomonadati</taxon>
        <taxon>Pseudomonadota</taxon>
        <taxon>Gammaproteobacteria</taxon>
        <taxon>Thiotrichales</taxon>
        <taxon>Thiotrichaceae</taxon>
        <taxon>Thiothrix</taxon>
    </lineage>
</organism>
<dbReference type="SUPFAM" id="SSF52540">
    <property type="entry name" value="P-loop containing nucleoside triphosphate hydrolases"/>
    <property type="match status" value="1"/>
</dbReference>
<proteinExistence type="predicted"/>
<evidence type="ECO:0000259" key="1">
    <source>
        <dbReference type="Pfam" id="PF13173"/>
    </source>
</evidence>
<keyword evidence="3" id="KW-0547">Nucleotide-binding</keyword>
<dbReference type="InterPro" id="IPR027417">
    <property type="entry name" value="P-loop_NTPase"/>
</dbReference>
<dbReference type="GO" id="GO:0005524">
    <property type="term" value="F:ATP binding"/>
    <property type="evidence" value="ECO:0007669"/>
    <property type="project" value="UniProtKB-KW"/>
</dbReference>
<dbReference type="PANTHER" id="PTHR43566">
    <property type="entry name" value="CONSERVED PROTEIN"/>
    <property type="match status" value="1"/>
</dbReference>
<gene>
    <name evidence="3" type="ORF">J9260_09620</name>
</gene>
<name>A0A975F6Q3_9GAMM</name>
<dbReference type="AlphaFoldDB" id="A0A975F6Q3"/>
<dbReference type="RefSeq" id="WP_210217579.1">
    <property type="nucleotide sequence ID" value="NZ_CP072793.1"/>
</dbReference>
<evidence type="ECO:0000313" key="3">
    <source>
        <dbReference type="EMBL" id="QTR52013.1"/>
    </source>
</evidence>
<dbReference type="Pfam" id="PF13635">
    <property type="entry name" value="DUF4143"/>
    <property type="match status" value="1"/>
</dbReference>
<evidence type="ECO:0000313" key="4">
    <source>
        <dbReference type="Proteomes" id="UP000672009"/>
    </source>
</evidence>